<feature type="compositionally biased region" description="Basic and acidic residues" evidence="1">
    <location>
        <begin position="205"/>
        <end position="216"/>
    </location>
</feature>
<sequence length="288" mass="32705">MYGVPPNTPTDFMLQFMASCERHGLLKGSELRGWRATSHHWDQDKGSKLNSWRATSHHWDQGKGSEPPSWRATSNHWDQDKGFELPGWRATSNHWDQDKGSELPGWRATSNHWDSSDLGEVQSKRRWSQPIRVPWKRGRKSSYDAPDIALPWMSQSWRVPQMLNPSDVVIRCGGPQPQRLLGIQEETTDEVDERKLKPKPPSPPDPHELLLNEIRSRPKLRPVRDGKLVVEKSAQLSNASDASLGGKREDPGACQELCPPPVKRVIKPDFNLLLNNSFEVSKSHTGLV</sequence>
<accession>A0AAV4EUL7</accession>
<dbReference type="AlphaFoldDB" id="A0AAV4EUL7"/>
<dbReference type="InterPro" id="IPR003124">
    <property type="entry name" value="WH2_dom"/>
</dbReference>
<keyword evidence="4" id="KW-1185">Reference proteome</keyword>
<organism evidence="3 4">
    <name type="scientific">Elysia marginata</name>
    <dbReference type="NCBI Taxonomy" id="1093978"/>
    <lineage>
        <taxon>Eukaryota</taxon>
        <taxon>Metazoa</taxon>
        <taxon>Spiralia</taxon>
        <taxon>Lophotrochozoa</taxon>
        <taxon>Mollusca</taxon>
        <taxon>Gastropoda</taxon>
        <taxon>Heterobranchia</taxon>
        <taxon>Euthyneura</taxon>
        <taxon>Panpulmonata</taxon>
        <taxon>Sacoglossa</taxon>
        <taxon>Placobranchoidea</taxon>
        <taxon>Plakobranchidae</taxon>
        <taxon>Elysia</taxon>
    </lineage>
</organism>
<name>A0AAV4EUL7_9GAST</name>
<evidence type="ECO:0000313" key="4">
    <source>
        <dbReference type="Proteomes" id="UP000762676"/>
    </source>
</evidence>
<evidence type="ECO:0000259" key="2">
    <source>
        <dbReference type="PROSITE" id="PS51082"/>
    </source>
</evidence>
<feature type="region of interest" description="Disordered" evidence="1">
    <location>
        <begin position="174"/>
        <end position="216"/>
    </location>
</feature>
<feature type="region of interest" description="Disordered" evidence="1">
    <location>
        <begin position="239"/>
        <end position="258"/>
    </location>
</feature>
<feature type="region of interest" description="Disordered" evidence="1">
    <location>
        <begin position="55"/>
        <end position="75"/>
    </location>
</feature>
<dbReference type="PROSITE" id="PS51082">
    <property type="entry name" value="WH2"/>
    <property type="match status" value="1"/>
</dbReference>
<dbReference type="GO" id="GO:0003779">
    <property type="term" value="F:actin binding"/>
    <property type="evidence" value="ECO:0007669"/>
    <property type="project" value="InterPro"/>
</dbReference>
<reference evidence="3 4" key="1">
    <citation type="journal article" date="2021" name="Elife">
        <title>Chloroplast acquisition without the gene transfer in kleptoplastic sea slugs, Plakobranchus ocellatus.</title>
        <authorList>
            <person name="Maeda T."/>
            <person name="Takahashi S."/>
            <person name="Yoshida T."/>
            <person name="Shimamura S."/>
            <person name="Takaki Y."/>
            <person name="Nagai Y."/>
            <person name="Toyoda A."/>
            <person name="Suzuki Y."/>
            <person name="Arimoto A."/>
            <person name="Ishii H."/>
            <person name="Satoh N."/>
            <person name="Nishiyama T."/>
            <person name="Hasebe M."/>
            <person name="Maruyama T."/>
            <person name="Minagawa J."/>
            <person name="Obokata J."/>
            <person name="Shigenobu S."/>
        </authorList>
    </citation>
    <scope>NUCLEOTIDE SEQUENCE [LARGE SCALE GENOMIC DNA]</scope>
</reference>
<dbReference type="CDD" id="cd22066">
    <property type="entry name" value="WH2_Spire"/>
    <property type="match status" value="1"/>
</dbReference>
<dbReference type="Proteomes" id="UP000762676">
    <property type="component" value="Unassembled WGS sequence"/>
</dbReference>
<evidence type="ECO:0000313" key="3">
    <source>
        <dbReference type="EMBL" id="GFR64196.1"/>
    </source>
</evidence>
<gene>
    <name evidence="3" type="ORF">ElyMa_001915800</name>
</gene>
<evidence type="ECO:0000256" key="1">
    <source>
        <dbReference type="SAM" id="MobiDB-lite"/>
    </source>
</evidence>
<protein>
    <submittedName>
        <fullName evidence="3">Protein spire</fullName>
    </submittedName>
</protein>
<feature type="domain" description="WH2" evidence="2">
    <location>
        <begin position="206"/>
        <end position="223"/>
    </location>
</feature>
<feature type="region of interest" description="Disordered" evidence="1">
    <location>
        <begin position="88"/>
        <end position="108"/>
    </location>
</feature>
<proteinExistence type="predicted"/>
<dbReference type="EMBL" id="BMAT01003884">
    <property type="protein sequence ID" value="GFR64196.1"/>
    <property type="molecule type" value="Genomic_DNA"/>
</dbReference>
<comment type="caution">
    <text evidence="3">The sequence shown here is derived from an EMBL/GenBank/DDBJ whole genome shotgun (WGS) entry which is preliminary data.</text>
</comment>